<accession>A0A9N9WEC3</accession>
<keyword evidence="4" id="KW-1185">Reference proteome</keyword>
<feature type="transmembrane region" description="Helical" evidence="1">
    <location>
        <begin position="41"/>
        <end position="64"/>
    </location>
</feature>
<dbReference type="AlphaFoldDB" id="A0A9N9WEC3"/>
<feature type="domain" description="Solute carrier family 3 member 2 N-terminal" evidence="2">
    <location>
        <begin position="22"/>
        <end position="71"/>
    </location>
</feature>
<gene>
    <name evidence="3" type="ORF">DIATSA_LOCUS7219</name>
</gene>
<dbReference type="Proteomes" id="UP001153714">
    <property type="component" value="Chromosome 2"/>
</dbReference>
<proteinExistence type="predicted"/>
<organism evidence="3 4">
    <name type="scientific">Diatraea saccharalis</name>
    <name type="common">sugarcane borer</name>
    <dbReference type="NCBI Taxonomy" id="40085"/>
    <lineage>
        <taxon>Eukaryota</taxon>
        <taxon>Metazoa</taxon>
        <taxon>Ecdysozoa</taxon>
        <taxon>Arthropoda</taxon>
        <taxon>Hexapoda</taxon>
        <taxon>Insecta</taxon>
        <taxon>Pterygota</taxon>
        <taxon>Neoptera</taxon>
        <taxon>Endopterygota</taxon>
        <taxon>Lepidoptera</taxon>
        <taxon>Glossata</taxon>
        <taxon>Ditrysia</taxon>
        <taxon>Pyraloidea</taxon>
        <taxon>Crambidae</taxon>
        <taxon>Crambinae</taxon>
        <taxon>Diatraea</taxon>
    </lineage>
</organism>
<evidence type="ECO:0000313" key="4">
    <source>
        <dbReference type="Proteomes" id="UP001153714"/>
    </source>
</evidence>
<dbReference type="InterPro" id="IPR031984">
    <property type="entry name" value="SLC3A2_N"/>
</dbReference>
<evidence type="ECO:0000259" key="2">
    <source>
        <dbReference type="Pfam" id="PF16028"/>
    </source>
</evidence>
<reference evidence="3" key="2">
    <citation type="submission" date="2022-10" db="EMBL/GenBank/DDBJ databases">
        <authorList>
            <consortium name="ENA_rothamsted_submissions"/>
            <consortium name="culmorum"/>
            <person name="King R."/>
        </authorList>
    </citation>
    <scope>NUCLEOTIDE SEQUENCE</scope>
</reference>
<reference evidence="3" key="1">
    <citation type="submission" date="2021-12" db="EMBL/GenBank/DDBJ databases">
        <authorList>
            <person name="King R."/>
        </authorList>
    </citation>
    <scope>NUCLEOTIDE SEQUENCE</scope>
</reference>
<name>A0A9N9WEC3_9NEOP</name>
<evidence type="ECO:0000256" key="1">
    <source>
        <dbReference type="SAM" id="Phobius"/>
    </source>
</evidence>
<keyword evidence="1" id="KW-0812">Transmembrane</keyword>
<keyword evidence="1" id="KW-1133">Transmembrane helix</keyword>
<keyword evidence="1" id="KW-0472">Membrane</keyword>
<dbReference type="EMBL" id="OU893333">
    <property type="protein sequence ID" value="CAG9789489.1"/>
    <property type="molecule type" value="Genomic_DNA"/>
</dbReference>
<sequence>MDPERQPLLYNTDFRLRRLRPLTHEEVLNARNEVSWHRARFCLAFMFWAIMAMFLSIVVCILVTTPKCRSYDADLSLTPSVPPVHMSFAPLVASGRAAYNDLTYTT</sequence>
<evidence type="ECO:0000313" key="3">
    <source>
        <dbReference type="EMBL" id="CAG9789489.1"/>
    </source>
</evidence>
<dbReference type="Pfam" id="PF16028">
    <property type="entry name" value="SLC3A2_N"/>
    <property type="match status" value="1"/>
</dbReference>
<dbReference type="OrthoDB" id="7459939at2759"/>
<protein>
    <recommendedName>
        <fullName evidence="2">Solute carrier family 3 member 2 N-terminal domain-containing protein</fullName>
    </recommendedName>
</protein>